<dbReference type="STRING" id="679200.HMPREF9333_01839"/>
<evidence type="ECO:0000313" key="4">
    <source>
        <dbReference type="Proteomes" id="UP000003011"/>
    </source>
</evidence>
<sequence length="166" mass="19251">MDYKNKKNIEIERKFLIKKLPDNLDSYPKKKISQGYLNTSPVIRIRSEDNKYFLTYKGNGLIKHTEYNLPLDKISFDKLIQKCEGFIIYKTRYIIPLKGYPALKAELDVFEDTFKGLVIVEVEFEDDQSAGLFIPPDWFGEDVSLDKNYHNSNLSIKGNPCKTTGI</sequence>
<dbReference type="InterPro" id="IPR023577">
    <property type="entry name" value="CYTH_domain"/>
</dbReference>
<dbReference type="Pfam" id="PF01928">
    <property type="entry name" value="CYTH"/>
    <property type="match status" value="1"/>
</dbReference>
<feature type="active site" description="Proton acceptor" evidence="1">
    <location>
        <position position="36"/>
    </location>
</feature>
<dbReference type="SMART" id="SM01118">
    <property type="entry name" value="CYTH"/>
    <property type="match status" value="1"/>
</dbReference>
<dbReference type="HOGENOM" id="CLU_109545_0_0_9"/>
<dbReference type="PANTHER" id="PTHR40114">
    <property type="entry name" value="SLR0698 PROTEIN"/>
    <property type="match status" value="1"/>
</dbReference>
<dbReference type="InterPro" id="IPR033469">
    <property type="entry name" value="CYTH-like_dom_sf"/>
</dbReference>
<organism evidence="3 4">
    <name type="scientific">Johnsonella ignava ATCC 51276</name>
    <dbReference type="NCBI Taxonomy" id="679200"/>
    <lineage>
        <taxon>Bacteria</taxon>
        <taxon>Bacillati</taxon>
        <taxon>Bacillota</taxon>
        <taxon>Clostridia</taxon>
        <taxon>Lachnospirales</taxon>
        <taxon>Lachnospiraceae</taxon>
        <taxon>Johnsonella</taxon>
    </lineage>
</organism>
<accession>G5GJU9</accession>
<evidence type="ECO:0000259" key="2">
    <source>
        <dbReference type="PROSITE" id="PS51707"/>
    </source>
</evidence>
<gene>
    <name evidence="3" type="ORF">HMPREF9333_01839</name>
</gene>
<reference evidence="3 4" key="1">
    <citation type="submission" date="2011-08" db="EMBL/GenBank/DDBJ databases">
        <title>The Genome Sequence of Johnsonella ignava ATCC 51276.</title>
        <authorList>
            <consortium name="The Broad Institute Genome Sequencing Platform"/>
            <person name="Earl A."/>
            <person name="Ward D."/>
            <person name="Feldgarden M."/>
            <person name="Gevers D."/>
            <person name="Izard J."/>
            <person name="Blanton J.M."/>
            <person name="Baranova O.V."/>
            <person name="Dewhirst F.E."/>
            <person name="Young S.K."/>
            <person name="Zeng Q."/>
            <person name="Gargeya S."/>
            <person name="Fitzgerald M."/>
            <person name="Haas B."/>
            <person name="Abouelleil A."/>
            <person name="Alvarado L."/>
            <person name="Arachchi H.M."/>
            <person name="Berlin A."/>
            <person name="Brown A."/>
            <person name="Chapman S.B."/>
            <person name="Chen Z."/>
            <person name="Dunbar C."/>
            <person name="Freedman E."/>
            <person name="Gearin G."/>
            <person name="Gellesch M."/>
            <person name="Goldberg J."/>
            <person name="Griggs A."/>
            <person name="Gujja S."/>
            <person name="Heiman D."/>
            <person name="Howarth C."/>
            <person name="Larson L."/>
            <person name="Lui A."/>
            <person name="MacDonald P.J.P."/>
            <person name="Montmayeur A."/>
            <person name="Murphy C."/>
            <person name="Neiman D."/>
            <person name="Pearson M."/>
            <person name="Priest M."/>
            <person name="Roberts A."/>
            <person name="Saif S."/>
            <person name="Shea T."/>
            <person name="Shenoy N."/>
            <person name="Sisk P."/>
            <person name="Stolte C."/>
            <person name="Sykes S."/>
            <person name="Wortman J."/>
            <person name="Nusbaum C."/>
            <person name="Birren B."/>
        </authorList>
    </citation>
    <scope>NUCLEOTIDE SEQUENCE [LARGE SCALE GENOMIC DNA]</scope>
    <source>
        <strain evidence="3 4">ATCC 51276</strain>
    </source>
</reference>
<evidence type="ECO:0000256" key="1">
    <source>
        <dbReference type="PIRSR" id="PIRSR016487-1"/>
    </source>
</evidence>
<comment type="caution">
    <text evidence="3">The sequence shown here is derived from an EMBL/GenBank/DDBJ whole genome shotgun (WGS) entry which is preliminary data.</text>
</comment>
<evidence type="ECO:0000313" key="3">
    <source>
        <dbReference type="EMBL" id="EHI54992.1"/>
    </source>
</evidence>
<dbReference type="CDD" id="cd07761">
    <property type="entry name" value="CYTH-like_CthTTM-like"/>
    <property type="match status" value="1"/>
</dbReference>
<dbReference type="PROSITE" id="PS51707">
    <property type="entry name" value="CYTH"/>
    <property type="match status" value="1"/>
</dbReference>
<dbReference type="OrthoDB" id="9805588at2"/>
<dbReference type="InterPro" id="IPR012042">
    <property type="entry name" value="NeuTTM/CthTTM-like"/>
</dbReference>
<dbReference type="Gene3D" id="2.40.320.10">
    <property type="entry name" value="Hypothetical Protein Pfu-838710-001"/>
    <property type="match status" value="1"/>
</dbReference>
<dbReference type="EMBL" id="ACZL01000031">
    <property type="protein sequence ID" value="EHI54992.1"/>
    <property type="molecule type" value="Genomic_DNA"/>
</dbReference>
<name>G5GJU9_9FIRM</name>
<proteinExistence type="predicted"/>
<dbReference type="SUPFAM" id="SSF55154">
    <property type="entry name" value="CYTH-like phosphatases"/>
    <property type="match status" value="1"/>
</dbReference>
<keyword evidence="4" id="KW-1185">Reference proteome</keyword>
<dbReference type="Proteomes" id="UP000003011">
    <property type="component" value="Unassembled WGS sequence"/>
</dbReference>
<dbReference type="PIRSF" id="PIRSF016487">
    <property type="entry name" value="CYTH_UCP016487"/>
    <property type="match status" value="1"/>
</dbReference>
<dbReference type="eggNOG" id="COG2954">
    <property type="taxonomic scope" value="Bacteria"/>
</dbReference>
<dbReference type="AlphaFoldDB" id="G5GJU9"/>
<feature type="domain" description="CYTH" evidence="2">
    <location>
        <begin position="8"/>
        <end position="166"/>
    </location>
</feature>
<dbReference type="PANTHER" id="PTHR40114:SF1">
    <property type="entry name" value="SLR0698 PROTEIN"/>
    <property type="match status" value="1"/>
</dbReference>
<dbReference type="PATRIC" id="fig|679200.3.peg.1945"/>
<protein>
    <submittedName>
        <fullName evidence="3">Adenylate cyclase</fullName>
    </submittedName>
</protein>
<dbReference type="RefSeq" id="WP_005541634.1">
    <property type="nucleotide sequence ID" value="NZ_JH378836.1"/>
</dbReference>